<dbReference type="Proteomes" id="UP000015380">
    <property type="component" value="Chromosome"/>
</dbReference>
<accession>S5T844</accession>
<reference evidence="2" key="2">
    <citation type="journal article" date="2016" name="Environ. Microbiol. Rep.">
        <title>Analysis of defence systems and a conjugative IncP-1 plasmid in the marine polyaromatic hydrocarbons-degrading bacterium Cycloclasticus sp. 78-ME.</title>
        <authorList>
            <person name="Yakimov M.M."/>
            <person name="Crisafi F."/>
            <person name="Messina E."/>
            <person name="Smedile F."/>
            <person name="Lopatina A."/>
            <person name="Denaro R."/>
            <person name="Pieper D.H."/>
            <person name="Golyshin P.N."/>
            <person name="Giuliano L."/>
        </authorList>
    </citation>
    <scope>NUCLEOTIDE SEQUENCE [LARGE SCALE GENOMIC DNA]</scope>
    <source>
        <strain evidence="2">78-ME</strain>
    </source>
</reference>
<evidence type="ECO:0000313" key="1">
    <source>
        <dbReference type="EMBL" id="AGS39971.1"/>
    </source>
</evidence>
<dbReference type="AlphaFoldDB" id="S5T844"/>
<dbReference type="KEGG" id="cza:CYCME_1646"/>
<evidence type="ECO:0000313" key="2">
    <source>
        <dbReference type="Proteomes" id="UP000015380"/>
    </source>
</evidence>
<sequence length="43" mass="4743">MVSTCFSGCEQLGGLRMASYEKFCLHLPCIAHFSVSIFGVRLC</sequence>
<reference evidence="1 2" key="1">
    <citation type="submission" date="2013-05" db="EMBL/GenBank/DDBJ databases">
        <title>Between feast and famine: a lifestyle of most important marine PAH-degrading bacterium Cycloclasticus sp. 7ME.</title>
        <authorList>
            <person name="Yakimov M.M."/>
            <person name="Messina E."/>
            <person name="Genovese M."/>
            <person name="Denaro R."/>
            <person name="Crisafi F."/>
            <person name="Russo D."/>
            <person name="Cappello S."/>
            <person name="Santisi S."/>
            <person name="Smedile F."/>
            <person name="Golyshina O.V."/>
            <person name="Tran H."/>
            <person name="Pieper D.H."/>
            <person name="Golyshin P.N."/>
            <person name="Giuliano L."/>
        </authorList>
    </citation>
    <scope>NUCLEOTIDE SEQUENCE [LARGE SCALE GENOMIC DNA]</scope>
    <source>
        <strain evidence="1 2">78-ME</strain>
    </source>
</reference>
<proteinExistence type="predicted"/>
<organism evidence="1 2">
    <name type="scientific">Cycloclasticus zancles 78-ME</name>
    <dbReference type="NCBI Taxonomy" id="1198232"/>
    <lineage>
        <taxon>Bacteria</taxon>
        <taxon>Pseudomonadati</taxon>
        <taxon>Pseudomonadota</taxon>
        <taxon>Gammaproteobacteria</taxon>
        <taxon>Thiotrichales</taxon>
        <taxon>Piscirickettsiaceae</taxon>
        <taxon>Cycloclasticus</taxon>
    </lineage>
</organism>
<name>S5T844_9GAMM</name>
<dbReference type="EMBL" id="CP005996">
    <property type="protein sequence ID" value="AGS39971.1"/>
    <property type="molecule type" value="Genomic_DNA"/>
</dbReference>
<keyword evidence="2" id="KW-1185">Reference proteome</keyword>
<protein>
    <submittedName>
        <fullName evidence="1">Uncharacterized protein</fullName>
    </submittedName>
</protein>
<gene>
    <name evidence="1" type="ORF">CYCME_1646</name>
</gene>
<dbReference type="HOGENOM" id="CLU_3232532_0_0_6"/>